<dbReference type="SMR" id="A0A3R5Q6X1"/>
<dbReference type="EMBL" id="KV600604">
    <property type="protein sequence ID" value="OPL20778.1"/>
    <property type="molecule type" value="Genomic_DNA"/>
</dbReference>
<dbReference type="Pfam" id="PF00054">
    <property type="entry name" value="Laminin_G_1"/>
    <property type="match status" value="1"/>
</dbReference>
<dbReference type="AlphaFoldDB" id="A0A3R5Q6X1"/>
<keyword evidence="5" id="KW-1185">Reference proteome</keyword>
<keyword evidence="2" id="KW-0175">Coiled coil</keyword>
<dbReference type="PANTHER" id="PTHR15036">
    <property type="entry name" value="PIKACHURIN-LIKE PROTEIN"/>
    <property type="match status" value="1"/>
</dbReference>
<dbReference type="CDD" id="cd00110">
    <property type="entry name" value="LamG"/>
    <property type="match status" value="1"/>
</dbReference>
<gene>
    <name evidence="4" type="ORF">AM593_06729</name>
</gene>
<dbReference type="GO" id="GO:0007155">
    <property type="term" value="P:cell adhesion"/>
    <property type="evidence" value="ECO:0007669"/>
    <property type="project" value="InterPro"/>
</dbReference>
<sequence>LINDKVLSSQDKLNTVKDKIDNKLWPKYREIRDFSVDGYITDTKNSIDIARRNINGMEAIIDDVEAAQNRTKDAESNMIGKLKLLKDNIAQARAQAAKVKVSLLSGGKCARSYRAKYKQAATNNINFIFKTNQTSQDMLLVLVQKSTQEYLSVELIKGYLRFGWDVGDGPSMVDSPRKIIHQDDAVNEVDKWYKVEALRIQNIGILKVSPVKDMLNVEESRAASPGIKSTLKLDDTTQLFVSGTHINHIRPPMVTNGNFSGCISELHFDEARIGLHEFKTSSPLCGGCREASTFDILKEKNITQILC</sequence>
<feature type="coiled-coil region" evidence="2">
    <location>
        <begin position="47"/>
        <end position="102"/>
    </location>
</feature>
<evidence type="ECO:0000259" key="3">
    <source>
        <dbReference type="PROSITE" id="PS50025"/>
    </source>
</evidence>
<dbReference type="InterPro" id="IPR010307">
    <property type="entry name" value="Laminin_dom_II"/>
</dbReference>
<dbReference type="Pfam" id="PF06009">
    <property type="entry name" value="Laminin_II"/>
    <property type="match status" value="1"/>
</dbReference>
<feature type="domain" description="Laminin G" evidence="3">
    <location>
        <begin position="100"/>
        <end position="288"/>
    </location>
</feature>
<accession>A0A3R5Q6X1</accession>
<evidence type="ECO:0000256" key="1">
    <source>
        <dbReference type="PROSITE-ProRule" id="PRU00122"/>
    </source>
</evidence>
<organism evidence="4 5">
    <name type="scientific">Mytilus galloprovincialis</name>
    <name type="common">Mediterranean mussel</name>
    <dbReference type="NCBI Taxonomy" id="29158"/>
    <lineage>
        <taxon>Eukaryota</taxon>
        <taxon>Metazoa</taxon>
        <taxon>Spiralia</taxon>
        <taxon>Lophotrochozoa</taxon>
        <taxon>Mollusca</taxon>
        <taxon>Bivalvia</taxon>
        <taxon>Autobranchia</taxon>
        <taxon>Pteriomorphia</taxon>
        <taxon>Mytilida</taxon>
        <taxon>Mytiloidea</taxon>
        <taxon>Mytilidae</taxon>
        <taxon>Mytilinae</taxon>
        <taxon>Mytilus</taxon>
    </lineage>
</organism>
<proteinExistence type="predicted"/>
<dbReference type="PANTHER" id="PTHR15036:SF49">
    <property type="entry name" value="AXOTACTIN"/>
    <property type="match status" value="1"/>
</dbReference>
<dbReference type="InterPro" id="IPR001791">
    <property type="entry name" value="Laminin_G"/>
</dbReference>
<evidence type="ECO:0000256" key="2">
    <source>
        <dbReference type="SAM" id="Coils"/>
    </source>
</evidence>
<comment type="caution">
    <text evidence="1">Lacks conserved residue(s) required for the propagation of feature annotation.</text>
</comment>
<dbReference type="GO" id="GO:0016020">
    <property type="term" value="C:membrane"/>
    <property type="evidence" value="ECO:0007669"/>
    <property type="project" value="UniProtKB-SubCell"/>
</dbReference>
<protein>
    <submittedName>
        <fullName evidence="4">Laminin alpha-2 subunit</fullName>
    </submittedName>
</protein>
<dbReference type="SMART" id="SM00282">
    <property type="entry name" value="LamG"/>
    <property type="match status" value="1"/>
</dbReference>
<evidence type="ECO:0000313" key="5">
    <source>
        <dbReference type="Proteomes" id="UP000266721"/>
    </source>
</evidence>
<dbReference type="Proteomes" id="UP000266721">
    <property type="component" value="Unassembled WGS sequence"/>
</dbReference>
<dbReference type="InterPro" id="IPR013320">
    <property type="entry name" value="ConA-like_dom_sf"/>
</dbReference>
<dbReference type="PROSITE" id="PS50025">
    <property type="entry name" value="LAM_G_DOMAIN"/>
    <property type="match status" value="1"/>
</dbReference>
<dbReference type="Gene3D" id="2.60.120.200">
    <property type="match status" value="1"/>
</dbReference>
<name>A0A3R5Q6X1_MYTGA</name>
<dbReference type="InterPro" id="IPR050372">
    <property type="entry name" value="Neurexin-related_CASP"/>
</dbReference>
<reference evidence="4 5" key="1">
    <citation type="journal article" date="2016" name="PLoS ONE">
        <title>A First Insight into the Genome of the Filter-Feeder Mussel Mytilus galloprovincialis.</title>
        <authorList>
            <person name="Murgarella M."/>
            <person name="Puiu D."/>
            <person name="Novoa B."/>
            <person name="Figueras A."/>
            <person name="Posada D."/>
            <person name="Canchaya C."/>
        </authorList>
    </citation>
    <scope>NUCLEOTIDE SEQUENCE [LARGE SCALE GENOMIC DNA]</scope>
    <source>
        <tissue evidence="4">Muscle</tissue>
    </source>
</reference>
<dbReference type="SUPFAM" id="SSF49899">
    <property type="entry name" value="Concanavalin A-like lectins/glucanases"/>
    <property type="match status" value="1"/>
</dbReference>
<evidence type="ECO:0000313" key="4">
    <source>
        <dbReference type="EMBL" id="OPL20778.1"/>
    </source>
</evidence>
<feature type="non-terminal residue" evidence="4">
    <location>
        <position position="1"/>
    </location>
</feature>